<dbReference type="AlphaFoldDB" id="Q1PZP1"/>
<name>Q1PZP1_KUEST</name>
<accession>Q1PZP1</accession>
<evidence type="ECO:0000313" key="1">
    <source>
        <dbReference type="EMBL" id="CAJ72550.1"/>
    </source>
</evidence>
<gene>
    <name evidence="2" type="ORF">KsCSTR_06930</name>
    <name evidence="1" type="ORF">kustd1805</name>
</gene>
<reference evidence="1" key="1">
    <citation type="journal article" date="2006" name="Nature">
        <title>Deciphering the evolution and metabolism of an anammox bacterium from a community genome.</title>
        <authorList>
            <person name="Strous M."/>
            <person name="Pelletier E."/>
            <person name="Mangenot S."/>
            <person name="Rattei T."/>
            <person name="Lehner A."/>
            <person name="Taylor M.W."/>
            <person name="Horn M."/>
            <person name="Daims H."/>
            <person name="Bartol-Mavel D."/>
            <person name="Wincker P."/>
            <person name="Barbe V."/>
            <person name="Fonknechten N."/>
            <person name="Vallenet D."/>
            <person name="Segurens B."/>
            <person name="Schenowitz-Truong C."/>
            <person name="Medigue C."/>
            <person name="Collingro A."/>
            <person name="Snel B."/>
            <person name="Dutilh B.E."/>
            <person name="OpDenCamp H.J.M."/>
            <person name="vanDerDrift C."/>
            <person name="Cirpus I."/>
            <person name="vanDePas-Schoonen K.T."/>
            <person name="Harhangi H.R."/>
            <person name="vanNiftrik L."/>
            <person name="Schmid M."/>
            <person name="Keltjens J."/>
            <person name="vanDeVossenberg J."/>
            <person name="Kartal B."/>
            <person name="Meier H."/>
            <person name="Frishman D."/>
            <person name="Huynen M.A."/>
            <person name="Mewes H."/>
            <person name="Weissenbach J."/>
            <person name="Jetten M.S.M."/>
            <person name="Wagner M."/>
            <person name="LePaslier D."/>
        </authorList>
    </citation>
    <scope>NUCLEOTIDE SEQUENCE</scope>
</reference>
<reference evidence="1" key="2">
    <citation type="submission" date="2006-01" db="EMBL/GenBank/DDBJ databases">
        <authorList>
            <person name="Genoscope"/>
        </authorList>
    </citation>
    <scope>NUCLEOTIDE SEQUENCE</scope>
</reference>
<protein>
    <submittedName>
        <fullName evidence="1">Uncharacterized protein</fullName>
    </submittedName>
</protein>
<proteinExistence type="predicted"/>
<organism evidence="1">
    <name type="scientific">Kuenenia stuttgartiensis</name>
    <dbReference type="NCBI Taxonomy" id="174633"/>
    <lineage>
        <taxon>Bacteria</taxon>
        <taxon>Pseudomonadati</taxon>
        <taxon>Planctomycetota</taxon>
        <taxon>Candidatus Brocadiia</taxon>
        <taxon>Candidatus Brocadiales</taxon>
        <taxon>Candidatus Brocadiaceae</taxon>
        <taxon>Candidatus Kuenenia</taxon>
    </lineage>
</organism>
<reference evidence="2 3" key="3">
    <citation type="submission" date="2020-02" db="EMBL/GenBank/DDBJ databases">
        <title>Newly sequenced genome of strain CSTR1 showed variability in Candidatus Kuenenia stuttgartiensis genomes.</title>
        <authorList>
            <person name="Ding C."/>
            <person name="Adrian L."/>
        </authorList>
    </citation>
    <scope>NUCLEOTIDE SEQUENCE [LARGE SCALE GENOMIC DNA]</scope>
    <source>
        <strain evidence="2 3">CSTR1</strain>
    </source>
</reference>
<dbReference type="Proteomes" id="UP000501926">
    <property type="component" value="Chromosome"/>
</dbReference>
<evidence type="ECO:0000313" key="2">
    <source>
        <dbReference type="EMBL" id="QII10072.1"/>
    </source>
</evidence>
<evidence type="ECO:0000313" key="3">
    <source>
        <dbReference type="Proteomes" id="UP000501926"/>
    </source>
</evidence>
<dbReference type="EMBL" id="CP049055">
    <property type="protein sequence ID" value="QII10072.1"/>
    <property type="molecule type" value="Genomic_DNA"/>
</dbReference>
<sequence length="59" mass="7318">MLYLILYSCHCRYFVILMQKVNGKNGLFFVITIKKKQYRWKFFRNKIYTANKQRVVYSL</sequence>
<dbReference type="EMBL" id="CT573072">
    <property type="protein sequence ID" value="CAJ72550.1"/>
    <property type="molecule type" value="Genomic_DNA"/>
</dbReference>